<dbReference type="EMBL" id="CP179473">
    <property type="protein sequence ID" value="XPC85704.1"/>
    <property type="molecule type" value="Genomic_DNA"/>
</dbReference>
<reference evidence="1" key="1">
    <citation type="submission" date="2024-11" db="EMBL/GenBank/DDBJ databases">
        <title>Sequencing of Borrelia variable plasmids from multiple Borrelia sensu lato isolates.</title>
        <authorList>
            <person name="Mongodin E.F."/>
            <person name="Rudenko N."/>
            <person name="Fraser C.M."/>
            <person name="Schutzer S."/>
            <person name="Luft B."/>
            <person name="Morgan R."/>
            <person name="Casjens S."/>
            <person name="Qiu W."/>
        </authorList>
    </citation>
    <scope>NUCLEOTIDE SEQUENCE</scope>
    <source>
        <strain evidence="1">SCGT-18</strain>
    </source>
</reference>
<dbReference type="Proteomes" id="UP001304851">
    <property type="component" value="Plasmid lp25"/>
</dbReference>
<organism evidence="1 2">
    <name type="scientific">Borreliella carolinensis</name>
    <dbReference type="NCBI Taxonomy" id="478174"/>
    <lineage>
        <taxon>Bacteria</taxon>
        <taxon>Pseudomonadati</taxon>
        <taxon>Spirochaetota</taxon>
        <taxon>Spirochaetia</taxon>
        <taxon>Spirochaetales</taxon>
        <taxon>Borreliaceae</taxon>
        <taxon>Borreliella</taxon>
    </lineage>
</organism>
<name>A0ACD5GL16_9SPIR</name>
<gene>
    <name evidence="1" type="ORF">QIA18_06320</name>
</gene>
<keyword evidence="1" id="KW-0614">Plasmid</keyword>
<keyword evidence="2" id="KW-1185">Reference proteome</keyword>
<evidence type="ECO:0000313" key="2">
    <source>
        <dbReference type="Proteomes" id="UP001304851"/>
    </source>
</evidence>
<sequence>MFRKKILNFNNHISKLNNKNISIRIFMRDKELCEFIKKR</sequence>
<evidence type="ECO:0000313" key="1">
    <source>
        <dbReference type="EMBL" id="XPC85704.1"/>
    </source>
</evidence>
<accession>A0ACD5GL16</accession>
<proteinExistence type="predicted"/>
<protein>
    <submittedName>
        <fullName evidence="1">Uncharacterized protein</fullName>
    </submittedName>
</protein>
<geneLocation type="plasmid" evidence="1 2">
    <name>lp25</name>
</geneLocation>